<evidence type="ECO:0000313" key="1">
    <source>
        <dbReference type="EMBL" id="TDQ39227.1"/>
    </source>
</evidence>
<keyword evidence="2" id="KW-1185">Reference proteome</keyword>
<evidence type="ECO:0000313" key="2">
    <source>
        <dbReference type="Proteomes" id="UP000295632"/>
    </source>
</evidence>
<dbReference type="RefSeq" id="WP_133580654.1">
    <property type="nucleotide sequence ID" value="NZ_SNYJ01000008.1"/>
</dbReference>
<reference evidence="1 2" key="1">
    <citation type="submission" date="2019-03" db="EMBL/GenBank/DDBJ databases">
        <title>Genomic Encyclopedia of Type Strains, Phase IV (KMG-IV): sequencing the most valuable type-strain genomes for metagenomic binning, comparative biology and taxonomic classification.</title>
        <authorList>
            <person name="Goeker M."/>
        </authorList>
    </citation>
    <scope>NUCLEOTIDE SEQUENCE [LARGE SCALE GENOMIC DNA]</scope>
    <source>
        <strain evidence="1 2">DSM 28697</strain>
    </source>
</reference>
<organism evidence="1 2">
    <name type="scientific">Aureibacillus halotolerans</name>
    <dbReference type="NCBI Taxonomy" id="1508390"/>
    <lineage>
        <taxon>Bacteria</taxon>
        <taxon>Bacillati</taxon>
        <taxon>Bacillota</taxon>
        <taxon>Bacilli</taxon>
        <taxon>Bacillales</taxon>
        <taxon>Bacillaceae</taxon>
        <taxon>Aureibacillus</taxon>
    </lineage>
</organism>
<name>A0A4V6PWH0_9BACI</name>
<dbReference type="Proteomes" id="UP000295632">
    <property type="component" value="Unassembled WGS sequence"/>
</dbReference>
<dbReference type="EMBL" id="SNYJ01000008">
    <property type="protein sequence ID" value="TDQ39227.1"/>
    <property type="molecule type" value="Genomic_DNA"/>
</dbReference>
<gene>
    <name evidence="1" type="ORF">EV213_108179</name>
</gene>
<proteinExistence type="predicted"/>
<dbReference type="Pfam" id="PF05119">
    <property type="entry name" value="Terminase_4"/>
    <property type="match status" value="1"/>
</dbReference>
<comment type="caution">
    <text evidence="1">The sequence shown here is derived from an EMBL/GenBank/DDBJ whole genome shotgun (WGS) entry which is preliminary data.</text>
</comment>
<accession>A0A4V6PWH0</accession>
<dbReference type="OrthoDB" id="1751165at2"/>
<protein>
    <submittedName>
        <fullName evidence="1">P27 family predicted phage terminase small subunit</fullName>
    </submittedName>
</protein>
<dbReference type="InterPro" id="IPR006448">
    <property type="entry name" value="Phage_term_ssu_P27"/>
</dbReference>
<dbReference type="AlphaFoldDB" id="A0A4V6PWH0"/>
<sequence>MAGSRQPINLVVAKGKKNLTKKEIEERMKAEVQAERDKVQPPAYLTKKLKDEFTEIANELLRINIMTNLDNDALARFVMAQDLYIKITKALLKEKPIVKNPTTGEEGLNGKHIELTKTQDKLFKQVRAAASDLGLTISSRCKLVLPKADKKEDPTPEQQRFGGRV</sequence>
<dbReference type="NCBIfam" id="TIGR01558">
    <property type="entry name" value="sm_term_P27"/>
    <property type="match status" value="1"/>
</dbReference>